<reference evidence="3" key="1">
    <citation type="journal article" date="2019" name="Int. J. Syst. Evol. Microbiol.">
        <title>The Global Catalogue of Microorganisms (GCM) 10K type strain sequencing project: providing services to taxonomists for standard genome sequencing and annotation.</title>
        <authorList>
            <consortium name="The Broad Institute Genomics Platform"/>
            <consortium name="The Broad Institute Genome Sequencing Center for Infectious Disease"/>
            <person name="Wu L."/>
            <person name="Ma J."/>
        </authorList>
    </citation>
    <scope>NUCLEOTIDE SEQUENCE [LARGE SCALE GENOMIC DNA]</scope>
    <source>
        <strain evidence="3">CCM 8653</strain>
    </source>
</reference>
<protein>
    <submittedName>
        <fullName evidence="2">Uncharacterized protein</fullName>
    </submittedName>
</protein>
<organism evidence="2 3">
    <name type="scientific">Isoptericola cucumis</name>
    <dbReference type="NCBI Taxonomy" id="1776856"/>
    <lineage>
        <taxon>Bacteria</taxon>
        <taxon>Bacillati</taxon>
        <taxon>Actinomycetota</taxon>
        <taxon>Actinomycetes</taxon>
        <taxon>Micrococcales</taxon>
        <taxon>Promicromonosporaceae</taxon>
        <taxon>Isoptericola</taxon>
    </lineage>
</organism>
<feature type="region of interest" description="Disordered" evidence="1">
    <location>
        <begin position="1"/>
        <end position="26"/>
    </location>
</feature>
<keyword evidence="3" id="KW-1185">Reference proteome</keyword>
<proteinExistence type="predicted"/>
<name>A0ABQ2B871_9MICO</name>
<evidence type="ECO:0000313" key="2">
    <source>
        <dbReference type="EMBL" id="GGI10302.1"/>
    </source>
</evidence>
<accession>A0ABQ2B871</accession>
<sequence length="78" mass="8741">MSQQTKGPIVIPSARTGRPPTRLREHCPDDAVRIDTQIPASLAERIYRTSRELGRPVRVVMADVLRRGFAAEDGDRMV</sequence>
<dbReference type="EMBL" id="BMDG01000011">
    <property type="protein sequence ID" value="GGI10302.1"/>
    <property type="molecule type" value="Genomic_DNA"/>
</dbReference>
<evidence type="ECO:0000313" key="3">
    <source>
        <dbReference type="Proteomes" id="UP000632535"/>
    </source>
</evidence>
<dbReference type="Proteomes" id="UP000632535">
    <property type="component" value="Unassembled WGS sequence"/>
</dbReference>
<dbReference type="RefSeq" id="WP_188524589.1">
    <property type="nucleotide sequence ID" value="NZ_BMDG01000011.1"/>
</dbReference>
<gene>
    <name evidence="2" type="ORF">GCM10007368_30560</name>
</gene>
<evidence type="ECO:0000256" key="1">
    <source>
        <dbReference type="SAM" id="MobiDB-lite"/>
    </source>
</evidence>
<comment type="caution">
    <text evidence="2">The sequence shown here is derived from an EMBL/GenBank/DDBJ whole genome shotgun (WGS) entry which is preliminary data.</text>
</comment>